<feature type="region of interest" description="Disordered" evidence="1">
    <location>
        <begin position="349"/>
        <end position="412"/>
    </location>
</feature>
<keyword evidence="2" id="KW-0812">Transmembrane</keyword>
<evidence type="ECO:0000256" key="2">
    <source>
        <dbReference type="SAM" id="Phobius"/>
    </source>
</evidence>
<proteinExistence type="predicted"/>
<name>A0A166T7Y8_9AGAM</name>
<feature type="compositionally biased region" description="Polar residues" evidence="1">
    <location>
        <begin position="373"/>
        <end position="391"/>
    </location>
</feature>
<sequence>MTWTSPSGGDVYTPGDTVLGQWTALQGDLDHNTRARIRLCLSDGSEQDCGQYVSPAVQKSTEGSYLALLTAPDVRAPYAFHLQIETHDHDHDTQNLSPVFSIRPNYTVSTLASTPSNPAPINIIKSTTATASPSGPAPISIIKSPATTASFNSVFLPTSSPNQPPEIPSESSSFQAAFPSVVLPAIAFHTQPPRANAALSGPMLKAAVAVPVSLVLLILFVSGVVLVLLRKKNGHCNASPAQPEKSDGAFWDKGGIPHAIQYADITAQGSLNSVDLLSPLPVRPPTARTNLGTLRRAADVQASAHREFLMTGSMRHAPLPNPFLDPAGALDSSASVVVNPVARSQRVLGRPARSLTETNTSAKSELEAGNVSGFESGSGFSADLQPTTSGLTPKPKKKRRVRARARVPSTES</sequence>
<organism evidence="3 4">
    <name type="scientific">Athelia psychrophila</name>
    <dbReference type="NCBI Taxonomy" id="1759441"/>
    <lineage>
        <taxon>Eukaryota</taxon>
        <taxon>Fungi</taxon>
        <taxon>Dikarya</taxon>
        <taxon>Basidiomycota</taxon>
        <taxon>Agaricomycotina</taxon>
        <taxon>Agaricomycetes</taxon>
        <taxon>Agaricomycetidae</taxon>
        <taxon>Atheliales</taxon>
        <taxon>Atheliaceae</taxon>
        <taxon>Athelia</taxon>
    </lineage>
</organism>
<dbReference type="Proteomes" id="UP000076532">
    <property type="component" value="Unassembled WGS sequence"/>
</dbReference>
<keyword evidence="2" id="KW-1133">Transmembrane helix</keyword>
<dbReference type="EMBL" id="KV417494">
    <property type="protein sequence ID" value="KZP30291.1"/>
    <property type="molecule type" value="Genomic_DNA"/>
</dbReference>
<keyword evidence="4" id="KW-1185">Reference proteome</keyword>
<evidence type="ECO:0000313" key="3">
    <source>
        <dbReference type="EMBL" id="KZP30291.1"/>
    </source>
</evidence>
<keyword evidence="2" id="KW-0472">Membrane</keyword>
<protein>
    <submittedName>
        <fullName evidence="3">Uncharacterized protein</fullName>
    </submittedName>
</protein>
<evidence type="ECO:0000256" key="1">
    <source>
        <dbReference type="SAM" id="MobiDB-lite"/>
    </source>
</evidence>
<gene>
    <name evidence="3" type="ORF">FIBSPDRAFT_1038303</name>
</gene>
<evidence type="ECO:0000313" key="4">
    <source>
        <dbReference type="Proteomes" id="UP000076532"/>
    </source>
</evidence>
<dbReference type="OrthoDB" id="3245083at2759"/>
<feature type="compositionally biased region" description="Basic residues" evidence="1">
    <location>
        <begin position="394"/>
        <end position="405"/>
    </location>
</feature>
<dbReference type="AlphaFoldDB" id="A0A166T7Y8"/>
<feature type="transmembrane region" description="Helical" evidence="2">
    <location>
        <begin position="206"/>
        <end position="229"/>
    </location>
</feature>
<reference evidence="3 4" key="1">
    <citation type="journal article" date="2016" name="Mol. Biol. Evol.">
        <title>Comparative Genomics of Early-Diverging Mushroom-Forming Fungi Provides Insights into the Origins of Lignocellulose Decay Capabilities.</title>
        <authorList>
            <person name="Nagy L.G."/>
            <person name="Riley R."/>
            <person name="Tritt A."/>
            <person name="Adam C."/>
            <person name="Daum C."/>
            <person name="Floudas D."/>
            <person name="Sun H."/>
            <person name="Yadav J.S."/>
            <person name="Pangilinan J."/>
            <person name="Larsson K.H."/>
            <person name="Matsuura K."/>
            <person name="Barry K."/>
            <person name="Labutti K."/>
            <person name="Kuo R."/>
            <person name="Ohm R.A."/>
            <person name="Bhattacharya S.S."/>
            <person name="Shirouzu T."/>
            <person name="Yoshinaga Y."/>
            <person name="Martin F.M."/>
            <person name="Grigoriev I.V."/>
            <person name="Hibbett D.S."/>
        </authorList>
    </citation>
    <scope>NUCLEOTIDE SEQUENCE [LARGE SCALE GENOMIC DNA]</scope>
    <source>
        <strain evidence="3 4">CBS 109695</strain>
    </source>
</reference>
<accession>A0A166T7Y8</accession>